<keyword evidence="3" id="KW-1185">Reference proteome</keyword>
<dbReference type="STRING" id="75743.A0A401QEW5"/>
<organism evidence="2 3">
    <name type="scientific">Scyliorhinus torazame</name>
    <name type="common">Cloudy catshark</name>
    <name type="synonym">Catulus torazame</name>
    <dbReference type="NCBI Taxonomy" id="75743"/>
    <lineage>
        <taxon>Eukaryota</taxon>
        <taxon>Metazoa</taxon>
        <taxon>Chordata</taxon>
        <taxon>Craniata</taxon>
        <taxon>Vertebrata</taxon>
        <taxon>Chondrichthyes</taxon>
        <taxon>Elasmobranchii</taxon>
        <taxon>Galeomorphii</taxon>
        <taxon>Galeoidea</taxon>
        <taxon>Carcharhiniformes</taxon>
        <taxon>Scyliorhinidae</taxon>
        <taxon>Scyliorhinus</taxon>
    </lineage>
</organism>
<evidence type="ECO:0008006" key="4">
    <source>
        <dbReference type="Google" id="ProtNLM"/>
    </source>
</evidence>
<accession>A0A401QEW5</accession>
<dbReference type="OrthoDB" id="6782434at2759"/>
<feature type="non-terminal residue" evidence="2">
    <location>
        <position position="1"/>
    </location>
</feature>
<evidence type="ECO:0000313" key="2">
    <source>
        <dbReference type="EMBL" id="GCB83916.1"/>
    </source>
</evidence>
<dbReference type="Proteomes" id="UP000288216">
    <property type="component" value="Unassembled WGS sequence"/>
</dbReference>
<feature type="region of interest" description="Disordered" evidence="1">
    <location>
        <begin position="93"/>
        <end position="126"/>
    </location>
</feature>
<proteinExistence type="predicted"/>
<dbReference type="OMA" id="QEFFEHE"/>
<sequence length="698" mass="77611">FPRDRSEVGRPRAMDDLGPDVVKVTVGGSPQREAAKRRRKYYCTYNDDWCALHPEYRPWLRKVNESTAECLLCRQAFSIKYEGRRAVRGHADCTRHKEAVKNRGRPPPPPPRPPAADSAAREAEAREDLATAAELAEIYRGVTHHLSYSSLDCGGGGQQLPRRRRGEDASEAPWAAALARPVHCGRTKAASLTESVLAPHSRELLLAGLRAAGSFSLSADASNRGGRTYFPVAVRYFDRARGLRHGLLDCYRADEAEGQAAGEGLADRLEGVLRECRLDGGCLSAYVADGTSVDAEKHAAAYRRLRERHGTALQVACRCRLMHDCVRKGLKALSFDVEWLVLKVCGELSSSSASSSAALAAEGLRGFSAFLQREYKELLRRAPVRWLSLLPAVAQLARSWEALSAHFLAVGEEECAGVVWRAFAGPDPLPLCYVHFAHHLMSAFHAALAQLERPEATCLELDPVLAALLAKLRLRRADRFYGQACQASLASVPPAERQRFEEEAGGALSRCLEFLEQRYGPEDAALFGGMAALSLDREVSWADLEALSRALRLPLDLDRLHDELCALHRLQAETAAKEPRLDRRWVEIFRQLPPADSGQLFRLVSFVLSIPVSNGYCEQVFRLMTALWSKERNRLSEGLVKAELQVQLNYSMTCAEFYEYVKDSPDLLKAARSQLKYRFKKKRILNEQSPQQPGTQAP</sequence>
<dbReference type="EMBL" id="BFAA01048650">
    <property type="protein sequence ID" value="GCB83916.1"/>
    <property type="molecule type" value="Genomic_DNA"/>
</dbReference>
<feature type="compositionally biased region" description="Pro residues" evidence="1">
    <location>
        <begin position="105"/>
        <end position="114"/>
    </location>
</feature>
<reference evidence="2 3" key="1">
    <citation type="journal article" date="2018" name="Nat. Ecol. Evol.">
        <title>Shark genomes provide insights into elasmobranch evolution and the origin of vertebrates.</title>
        <authorList>
            <person name="Hara Y"/>
            <person name="Yamaguchi K"/>
            <person name="Onimaru K"/>
            <person name="Kadota M"/>
            <person name="Koyanagi M"/>
            <person name="Keeley SD"/>
            <person name="Tatsumi K"/>
            <person name="Tanaka K"/>
            <person name="Motone F"/>
            <person name="Kageyama Y"/>
            <person name="Nozu R"/>
            <person name="Adachi N"/>
            <person name="Nishimura O"/>
            <person name="Nakagawa R"/>
            <person name="Tanegashima C"/>
            <person name="Kiyatake I"/>
            <person name="Matsumoto R"/>
            <person name="Murakumo K"/>
            <person name="Nishida K"/>
            <person name="Terakita A"/>
            <person name="Kuratani S"/>
            <person name="Sato K"/>
            <person name="Hyodo S Kuraku.S."/>
        </authorList>
    </citation>
    <scope>NUCLEOTIDE SEQUENCE [LARGE SCALE GENOMIC DNA]</scope>
</reference>
<feature type="region of interest" description="Disordered" evidence="1">
    <location>
        <begin position="152"/>
        <end position="172"/>
    </location>
</feature>
<dbReference type="AlphaFoldDB" id="A0A401QEW5"/>
<evidence type="ECO:0000256" key="1">
    <source>
        <dbReference type="SAM" id="MobiDB-lite"/>
    </source>
</evidence>
<dbReference type="PANTHER" id="PTHR37162:SF1">
    <property type="entry name" value="BED-TYPE DOMAIN-CONTAINING PROTEIN"/>
    <property type="match status" value="1"/>
</dbReference>
<comment type="caution">
    <text evidence="2">The sequence shown here is derived from an EMBL/GenBank/DDBJ whole genome shotgun (WGS) entry which is preliminary data.</text>
</comment>
<name>A0A401QEW5_SCYTO</name>
<dbReference type="PANTHER" id="PTHR37162">
    <property type="entry name" value="HAT FAMILY DIMERISATION DOMAINCONTAINING PROTEIN-RELATED"/>
    <property type="match status" value="1"/>
</dbReference>
<gene>
    <name evidence="2" type="ORF">scyTo_0024505</name>
</gene>
<protein>
    <recommendedName>
        <fullName evidence="4">HAT C-terminal dimerisation domain-containing protein</fullName>
    </recommendedName>
</protein>
<evidence type="ECO:0000313" key="3">
    <source>
        <dbReference type="Proteomes" id="UP000288216"/>
    </source>
</evidence>